<dbReference type="AlphaFoldDB" id="A0A5C4N7U1"/>
<dbReference type="OrthoDB" id="8443793at2"/>
<evidence type="ECO:0000313" key="3">
    <source>
        <dbReference type="Proteomes" id="UP000305887"/>
    </source>
</evidence>
<proteinExistence type="predicted"/>
<keyword evidence="3" id="KW-1185">Reference proteome</keyword>
<evidence type="ECO:0000313" key="2">
    <source>
        <dbReference type="EMBL" id="TNC52740.1"/>
    </source>
</evidence>
<feature type="region of interest" description="Disordered" evidence="1">
    <location>
        <begin position="169"/>
        <end position="192"/>
    </location>
</feature>
<feature type="compositionally biased region" description="Basic and acidic residues" evidence="1">
    <location>
        <begin position="1"/>
        <end position="11"/>
    </location>
</feature>
<gene>
    <name evidence="2" type="ORF">FHG66_00120</name>
</gene>
<dbReference type="Proteomes" id="UP000305887">
    <property type="component" value="Unassembled WGS sequence"/>
</dbReference>
<comment type="caution">
    <text evidence="2">The sequence shown here is derived from an EMBL/GenBank/DDBJ whole genome shotgun (WGS) entry which is preliminary data.</text>
</comment>
<organism evidence="2 3">
    <name type="scientific">Rubellimicrobium rubrum</name>
    <dbReference type="NCBI Taxonomy" id="2585369"/>
    <lineage>
        <taxon>Bacteria</taxon>
        <taxon>Pseudomonadati</taxon>
        <taxon>Pseudomonadota</taxon>
        <taxon>Alphaproteobacteria</taxon>
        <taxon>Rhodobacterales</taxon>
        <taxon>Roseobacteraceae</taxon>
        <taxon>Rubellimicrobium</taxon>
    </lineage>
</organism>
<sequence length="192" mass="21159">MERAPSRKEAPVSDPDTLPRHPVRLSDPGQRQAIPFSLNPEAEDRARIARYLGIPGLRKLRFAGRLTPQGRQDWRLEADLGATAIQECVVTLAPVTSRVDEHVVRRYLADVTPPDTGESEMPDDDTIEELPQSLDLVEVMAEALALALPPYPRAEGVELGEVVITAPGSQPMTEEKAKPFAALRDALKPREE</sequence>
<name>A0A5C4N7U1_9RHOB</name>
<protein>
    <submittedName>
        <fullName evidence="2">DUF177 domain-containing protein</fullName>
    </submittedName>
</protein>
<accession>A0A5C4N7U1</accession>
<feature type="region of interest" description="Disordered" evidence="1">
    <location>
        <begin position="1"/>
        <end position="38"/>
    </location>
</feature>
<dbReference type="Pfam" id="PF02620">
    <property type="entry name" value="YceD"/>
    <property type="match status" value="1"/>
</dbReference>
<dbReference type="EMBL" id="VDFU01000001">
    <property type="protein sequence ID" value="TNC52740.1"/>
    <property type="molecule type" value="Genomic_DNA"/>
</dbReference>
<evidence type="ECO:0000256" key="1">
    <source>
        <dbReference type="SAM" id="MobiDB-lite"/>
    </source>
</evidence>
<dbReference type="InterPro" id="IPR003772">
    <property type="entry name" value="YceD"/>
</dbReference>
<reference evidence="2 3" key="1">
    <citation type="submission" date="2019-06" db="EMBL/GenBank/DDBJ databases">
        <title>YIM 131921 draft genome.</title>
        <authorList>
            <person name="Jiang L."/>
        </authorList>
    </citation>
    <scope>NUCLEOTIDE SEQUENCE [LARGE SCALE GENOMIC DNA]</scope>
    <source>
        <strain evidence="2 3">YIM 131921</strain>
    </source>
</reference>